<sequence>MRTEIRNNVDQALMGLLVDQADKFNLYSKTPEEMEDQHIYELLELTLDILGETKRQPIRMLGKDKKVQLIKQILLQREHLPNKDCGKSPNYYIDLLNNTVAASATSVKSKAEQLVDLFSRGITGASKSTVTLKDIISELKVQCQCQSIR</sequence>
<dbReference type="EMBL" id="JADGKB010000286">
    <property type="protein sequence ID" value="KAJ3250246.1"/>
    <property type="molecule type" value="Genomic_DNA"/>
</dbReference>
<comment type="caution">
    <text evidence="1">The sequence shown here is derived from an EMBL/GenBank/DDBJ whole genome shotgun (WGS) entry which is preliminary data.</text>
</comment>
<gene>
    <name evidence="1" type="ORF">HK103_003705</name>
</gene>
<proteinExistence type="predicted"/>
<evidence type="ECO:0000313" key="2">
    <source>
        <dbReference type="Proteomes" id="UP001210925"/>
    </source>
</evidence>
<keyword evidence="2" id="KW-1185">Reference proteome</keyword>
<accession>A0AAD5Y281</accession>
<dbReference type="Proteomes" id="UP001210925">
    <property type="component" value="Unassembled WGS sequence"/>
</dbReference>
<dbReference type="AlphaFoldDB" id="A0AAD5Y281"/>
<reference evidence="1" key="1">
    <citation type="submission" date="2020-05" db="EMBL/GenBank/DDBJ databases">
        <title>Phylogenomic resolution of chytrid fungi.</title>
        <authorList>
            <person name="Stajich J.E."/>
            <person name="Amses K."/>
            <person name="Simmons R."/>
            <person name="Seto K."/>
            <person name="Myers J."/>
            <person name="Bonds A."/>
            <person name="Quandt C.A."/>
            <person name="Barry K."/>
            <person name="Liu P."/>
            <person name="Grigoriev I."/>
            <person name="Longcore J.E."/>
            <person name="James T.Y."/>
        </authorList>
    </citation>
    <scope>NUCLEOTIDE SEQUENCE</scope>
    <source>
        <strain evidence="1">PLAUS21</strain>
    </source>
</reference>
<evidence type="ECO:0000313" key="1">
    <source>
        <dbReference type="EMBL" id="KAJ3250246.1"/>
    </source>
</evidence>
<name>A0AAD5Y281_9FUNG</name>
<organism evidence="1 2">
    <name type="scientific">Boothiomyces macroporosus</name>
    <dbReference type="NCBI Taxonomy" id="261099"/>
    <lineage>
        <taxon>Eukaryota</taxon>
        <taxon>Fungi</taxon>
        <taxon>Fungi incertae sedis</taxon>
        <taxon>Chytridiomycota</taxon>
        <taxon>Chytridiomycota incertae sedis</taxon>
        <taxon>Chytridiomycetes</taxon>
        <taxon>Rhizophydiales</taxon>
        <taxon>Terramycetaceae</taxon>
        <taxon>Boothiomyces</taxon>
    </lineage>
</organism>
<protein>
    <submittedName>
        <fullName evidence="1">Uncharacterized protein</fullName>
    </submittedName>
</protein>